<evidence type="ECO:0000313" key="2">
    <source>
        <dbReference type="Proteomes" id="UP000070299"/>
    </source>
</evidence>
<dbReference type="STRING" id="1799789.AX660_18655"/>
<dbReference type="OrthoDB" id="6266907at2"/>
<organism evidence="1 2">
    <name type="scientific">Paraglaciecola hydrolytica</name>
    <dbReference type="NCBI Taxonomy" id="1799789"/>
    <lineage>
        <taxon>Bacteria</taxon>
        <taxon>Pseudomonadati</taxon>
        <taxon>Pseudomonadota</taxon>
        <taxon>Gammaproteobacteria</taxon>
        <taxon>Alteromonadales</taxon>
        <taxon>Alteromonadaceae</taxon>
        <taxon>Paraglaciecola</taxon>
    </lineage>
</organism>
<gene>
    <name evidence="1" type="ORF">AX660_18655</name>
</gene>
<name>A0A135ZZL3_9ALTE</name>
<dbReference type="EMBL" id="LSNE01000007">
    <property type="protein sequence ID" value="KXI28383.1"/>
    <property type="molecule type" value="Genomic_DNA"/>
</dbReference>
<reference evidence="2" key="1">
    <citation type="submission" date="2016-02" db="EMBL/GenBank/DDBJ databases">
        <authorList>
            <person name="Schultz-Johansen M."/>
            <person name="Glaring M.A."/>
            <person name="Bech P.K."/>
            <person name="Stougaard P."/>
        </authorList>
    </citation>
    <scope>NUCLEOTIDE SEQUENCE [LARGE SCALE GENOMIC DNA]</scope>
    <source>
        <strain evidence="2">S66</strain>
    </source>
</reference>
<evidence type="ECO:0000313" key="1">
    <source>
        <dbReference type="EMBL" id="KXI28383.1"/>
    </source>
</evidence>
<dbReference type="RefSeq" id="WP_068378622.1">
    <property type="nucleotide sequence ID" value="NZ_LSNE01000007.1"/>
</dbReference>
<dbReference type="Proteomes" id="UP000070299">
    <property type="component" value="Unassembled WGS sequence"/>
</dbReference>
<accession>A0A135ZZL3</accession>
<dbReference type="AlphaFoldDB" id="A0A135ZZL3"/>
<comment type="caution">
    <text evidence="1">The sequence shown here is derived from an EMBL/GenBank/DDBJ whole genome shotgun (WGS) entry which is preliminary data.</text>
</comment>
<sequence>MGKVLDIMNLTDKNGDIDVGRILDLLKCNETELAQSLGICNLVHSTASLRIALQNKLFYQQLLQVICIVNFVQEMGSTRREAFLWFYEEQIPAFGGVTAKECVQNHQFEYVMDYLQSIKLGGYA</sequence>
<protein>
    <recommendedName>
        <fullName evidence="3">Antitoxin Xre/MbcA/ParS-like toxin-binding domain-containing protein</fullName>
    </recommendedName>
</protein>
<keyword evidence="2" id="KW-1185">Reference proteome</keyword>
<evidence type="ECO:0008006" key="3">
    <source>
        <dbReference type="Google" id="ProtNLM"/>
    </source>
</evidence>
<proteinExistence type="predicted"/>